<dbReference type="Proteomes" id="UP000092093">
    <property type="component" value="Unassembled WGS sequence"/>
</dbReference>
<organism evidence="1 2">
    <name type="scientific">Aphanizomenon flos-aquae WA102</name>
    <dbReference type="NCBI Taxonomy" id="1710896"/>
    <lineage>
        <taxon>Bacteria</taxon>
        <taxon>Bacillati</taxon>
        <taxon>Cyanobacteriota</taxon>
        <taxon>Cyanophyceae</taxon>
        <taxon>Nostocales</taxon>
        <taxon>Aphanizomenonaceae</taxon>
        <taxon>Aphanizomenon</taxon>
    </lineage>
</organism>
<reference evidence="1 2" key="1">
    <citation type="submission" date="2015-09" db="EMBL/GenBank/DDBJ databases">
        <title>Aphanizomenon flos-aquae WA102.</title>
        <authorList>
            <person name="Driscoll C."/>
        </authorList>
    </citation>
    <scope>NUCLEOTIDE SEQUENCE [LARGE SCALE GENOMIC DNA]</scope>
    <source>
        <strain evidence="1">WA102</strain>
    </source>
</reference>
<protein>
    <submittedName>
        <fullName evidence="1">Uncharacterized protein</fullName>
    </submittedName>
</protein>
<dbReference type="EMBL" id="LJOW01000691">
    <property type="protein sequence ID" value="OBQ32928.1"/>
    <property type="molecule type" value="Genomic_DNA"/>
</dbReference>
<name>A0A1B7W715_APHFL</name>
<feature type="non-terminal residue" evidence="1">
    <location>
        <position position="108"/>
    </location>
</feature>
<evidence type="ECO:0000313" key="2">
    <source>
        <dbReference type="Proteomes" id="UP000092093"/>
    </source>
</evidence>
<comment type="caution">
    <text evidence="1">The sequence shown here is derived from an EMBL/GenBank/DDBJ whole genome shotgun (WGS) entry which is preliminary data.</text>
</comment>
<accession>A0A1B7W715</accession>
<gene>
    <name evidence="1" type="ORF">AN484_27580</name>
</gene>
<proteinExistence type="predicted"/>
<sequence length="108" mass="12064">MQANALAQHVRRILWRNGDTSREPGVYVTTTVNFGDKPAGCVAIAALRMTAAKYGDKYPDAQYFLQYRTYVDDATAGADTKERLRELSLELEEIAAHGGFQFKETLMS</sequence>
<dbReference type="AlphaFoldDB" id="A0A1B7W715"/>
<evidence type="ECO:0000313" key="1">
    <source>
        <dbReference type="EMBL" id="OBQ32928.1"/>
    </source>
</evidence>